<evidence type="ECO:0000256" key="5">
    <source>
        <dbReference type="ARBA" id="ARBA00023163"/>
    </source>
</evidence>
<dbReference type="PANTHER" id="PTHR47540:SF6">
    <property type="entry name" value="ZN(II)2CYS6 TRANSCRIPTION FACTOR (EUROFUNG)"/>
    <property type="match status" value="1"/>
</dbReference>
<feature type="compositionally biased region" description="Acidic residues" evidence="7">
    <location>
        <begin position="175"/>
        <end position="196"/>
    </location>
</feature>
<evidence type="ECO:0000313" key="10">
    <source>
        <dbReference type="Proteomes" id="UP001321760"/>
    </source>
</evidence>
<dbReference type="GO" id="GO:0000981">
    <property type="term" value="F:DNA-binding transcription factor activity, RNA polymerase II-specific"/>
    <property type="evidence" value="ECO:0007669"/>
    <property type="project" value="InterPro"/>
</dbReference>
<evidence type="ECO:0000256" key="6">
    <source>
        <dbReference type="ARBA" id="ARBA00023242"/>
    </source>
</evidence>
<dbReference type="InterPro" id="IPR001138">
    <property type="entry name" value="Zn2Cys6_DnaBD"/>
</dbReference>
<dbReference type="SMART" id="SM00906">
    <property type="entry name" value="Fungal_trans"/>
    <property type="match status" value="1"/>
</dbReference>
<feature type="region of interest" description="Disordered" evidence="7">
    <location>
        <begin position="1"/>
        <end position="54"/>
    </location>
</feature>
<dbReference type="PROSITE" id="PS50048">
    <property type="entry name" value="ZN2_CY6_FUNGAL_2"/>
    <property type="match status" value="1"/>
</dbReference>
<dbReference type="SMART" id="SM00066">
    <property type="entry name" value="GAL4"/>
    <property type="match status" value="1"/>
</dbReference>
<evidence type="ECO:0000259" key="8">
    <source>
        <dbReference type="PROSITE" id="PS50048"/>
    </source>
</evidence>
<evidence type="ECO:0000256" key="2">
    <source>
        <dbReference type="ARBA" id="ARBA00022723"/>
    </source>
</evidence>
<dbReference type="CDD" id="cd12148">
    <property type="entry name" value="fungal_TF_MHR"/>
    <property type="match status" value="1"/>
</dbReference>
<dbReference type="CDD" id="cd00067">
    <property type="entry name" value="GAL4"/>
    <property type="match status" value="1"/>
</dbReference>
<protein>
    <submittedName>
        <fullName evidence="9">Fungal-specific transcription factor domain-containing protein</fullName>
    </submittedName>
</protein>
<evidence type="ECO:0000313" key="9">
    <source>
        <dbReference type="EMBL" id="KAK4449686.1"/>
    </source>
</evidence>
<dbReference type="InterPro" id="IPR036864">
    <property type="entry name" value="Zn2-C6_fun-type_DNA-bd_sf"/>
</dbReference>
<comment type="caution">
    <text evidence="9">The sequence shown here is derived from an EMBL/GenBank/DDBJ whole genome shotgun (WGS) entry which is preliminary data.</text>
</comment>
<sequence length="813" mass="90014">MARHSASKSPEGQASQRSDAGKRDGSFEPKSPTNNGEKINKPGREDAGSVTVNKRRRRVSRACDECRRKKIKCNGRQPCENCSVYHDASDCTYDKPSNRFRSAPLQALRNVERRLQRAEALIHRLVPHCDLQKAGLGGLELAHLSVFLASDSDVPYRHGESPVAGVGLTRRISDNSEDLEDDGYEDGDDYENEEDGDCVDDLVTLSEKVGRVDLNEHGEWDFHGLSSDAAYFGRMTKSFPELTGYDARTPFLPQASWPLVSMPYCQTQGRMSDRFGLGGLLPTAYGLEELPARALARTLCEYSLQCATCLLQTVHVPSFYRMFDSIYDTPAPLYSSEQRRFLGLLYAVLALGSMYDVDEHDPSNPDHYAVAMNLGFRYYLSARLSLQGLTECRDMTTLQALVFMAQFLQATANLSECHSFVGIALRSAFRMGLHRHLPHVRMTPIEDQHRRRLFHVIWQMDIYLSTAIGLPLVLREQDIDQPLPAEVGDEFITETAILEPPPGTYNLAQAFNAHAKLMRILAKVVQTLYPPSGVLGDAVFICARVKDIEKDLHSWFEQLPTVWRPGPPADDVQVTRLRALLRFAYAHVQMMLYRPFLHAPLHGTGHAGLTADKLLQPCRAAGVQVCRNILRIGFEIRKQGVLIGPYWFIMHTQFLAVLSLVFHVLNNKDEPASAEILAEAHQGKDNICGLSKRSLVAHRVATALQALFEKLPDRLGEVRGAIPSTYTAAQVQVDGGQGQNTSQLGSFPQMGSGPAFPEAAPGWNYVQAGASTNNPVIVFPVTDPLGYPEMDWLGGSATAGQQAQAWTGVPGAP</sequence>
<dbReference type="PANTHER" id="PTHR47540">
    <property type="entry name" value="THIAMINE REPRESSIBLE GENES REGULATORY PROTEIN THI5"/>
    <property type="match status" value="1"/>
</dbReference>
<keyword evidence="6" id="KW-0539">Nucleus</keyword>
<gene>
    <name evidence="9" type="ORF">QBC34DRAFT_87828</name>
</gene>
<dbReference type="Pfam" id="PF00172">
    <property type="entry name" value="Zn_clus"/>
    <property type="match status" value="1"/>
</dbReference>
<dbReference type="EMBL" id="MU865936">
    <property type="protein sequence ID" value="KAK4449686.1"/>
    <property type="molecule type" value="Genomic_DNA"/>
</dbReference>
<reference evidence="9" key="2">
    <citation type="submission" date="2023-05" db="EMBL/GenBank/DDBJ databases">
        <authorList>
            <consortium name="Lawrence Berkeley National Laboratory"/>
            <person name="Steindorff A."/>
            <person name="Hensen N."/>
            <person name="Bonometti L."/>
            <person name="Westerberg I."/>
            <person name="Brannstrom I.O."/>
            <person name="Guillou S."/>
            <person name="Cros-Aarteil S."/>
            <person name="Calhoun S."/>
            <person name="Haridas S."/>
            <person name="Kuo A."/>
            <person name="Mondo S."/>
            <person name="Pangilinan J."/>
            <person name="Riley R."/>
            <person name="Labutti K."/>
            <person name="Andreopoulos B."/>
            <person name="Lipzen A."/>
            <person name="Chen C."/>
            <person name="Yanf M."/>
            <person name="Daum C."/>
            <person name="Ng V."/>
            <person name="Clum A."/>
            <person name="Ohm R."/>
            <person name="Martin F."/>
            <person name="Silar P."/>
            <person name="Natvig D."/>
            <person name="Lalanne C."/>
            <person name="Gautier V."/>
            <person name="Ament-Velasquez S.L."/>
            <person name="Kruys A."/>
            <person name="Hutchinson M.I."/>
            <person name="Powell A.J."/>
            <person name="Barry K."/>
            <person name="Miller A.N."/>
            <person name="Grigoriev I.V."/>
            <person name="Debuchy R."/>
            <person name="Gladieux P."/>
            <person name="Thoren M.H."/>
            <person name="Johannesson H."/>
        </authorList>
    </citation>
    <scope>NUCLEOTIDE SEQUENCE</scope>
    <source>
        <strain evidence="9">PSN243</strain>
    </source>
</reference>
<evidence type="ECO:0000256" key="7">
    <source>
        <dbReference type="SAM" id="MobiDB-lite"/>
    </source>
</evidence>
<dbReference type="InterPro" id="IPR051711">
    <property type="entry name" value="Stress_Response_Reg"/>
</dbReference>
<dbReference type="Proteomes" id="UP001321760">
    <property type="component" value="Unassembled WGS sequence"/>
</dbReference>
<accession>A0AAV9GPT3</accession>
<feature type="domain" description="Zn(2)-C6 fungal-type" evidence="8">
    <location>
        <begin position="62"/>
        <end position="93"/>
    </location>
</feature>
<keyword evidence="5" id="KW-0804">Transcription</keyword>
<keyword evidence="10" id="KW-1185">Reference proteome</keyword>
<evidence type="ECO:0000256" key="3">
    <source>
        <dbReference type="ARBA" id="ARBA00023015"/>
    </source>
</evidence>
<comment type="subcellular location">
    <subcellularLocation>
        <location evidence="1">Nucleus</location>
    </subcellularLocation>
</comment>
<keyword evidence="3" id="KW-0805">Transcription regulation</keyword>
<feature type="compositionally biased region" description="Basic and acidic residues" evidence="7">
    <location>
        <begin position="38"/>
        <end position="47"/>
    </location>
</feature>
<name>A0AAV9GPT3_9PEZI</name>
<dbReference type="GO" id="GO:0005634">
    <property type="term" value="C:nucleus"/>
    <property type="evidence" value="ECO:0007669"/>
    <property type="project" value="UniProtKB-SubCell"/>
</dbReference>
<keyword evidence="4" id="KW-0238">DNA-binding</keyword>
<dbReference type="SUPFAM" id="SSF57701">
    <property type="entry name" value="Zn2/Cys6 DNA-binding domain"/>
    <property type="match status" value="1"/>
</dbReference>
<dbReference type="GO" id="GO:0043565">
    <property type="term" value="F:sequence-specific DNA binding"/>
    <property type="evidence" value="ECO:0007669"/>
    <property type="project" value="TreeGrafter"/>
</dbReference>
<feature type="region of interest" description="Disordered" evidence="7">
    <location>
        <begin position="167"/>
        <end position="196"/>
    </location>
</feature>
<dbReference type="GO" id="GO:0006351">
    <property type="term" value="P:DNA-templated transcription"/>
    <property type="evidence" value="ECO:0007669"/>
    <property type="project" value="InterPro"/>
</dbReference>
<dbReference type="PROSITE" id="PS00463">
    <property type="entry name" value="ZN2_CY6_FUNGAL_1"/>
    <property type="match status" value="1"/>
</dbReference>
<dbReference type="Pfam" id="PF04082">
    <property type="entry name" value="Fungal_trans"/>
    <property type="match status" value="1"/>
</dbReference>
<dbReference type="AlphaFoldDB" id="A0AAV9GPT3"/>
<feature type="compositionally biased region" description="Polar residues" evidence="7">
    <location>
        <begin position="7"/>
        <end position="18"/>
    </location>
</feature>
<proteinExistence type="predicted"/>
<organism evidence="9 10">
    <name type="scientific">Podospora aff. communis PSN243</name>
    <dbReference type="NCBI Taxonomy" id="3040156"/>
    <lineage>
        <taxon>Eukaryota</taxon>
        <taxon>Fungi</taxon>
        <taxon>Dikarya</taxon>
        <taxon>Ascomycota</taxon>
        <taxon>Pezizomycotina</taxon>
        <taxon>Sordariomycetes</taxon>
        <taxon>Sordariomycetidae</taxon>
        <taxon>Sordariales</taxon>
        <taxon>Podosporaceae</taxon>
        <taxon>Podospora</taxon>
    </lineage>
</organism>
<keyword evidence="2" id="KW-0479">Metal-binding</keyword>
<dbReference type="GO" id="GO:0045944">
    <property type="term" value="P:positive regulation of transcription by RNA polymerase II"/>
    <property type="evidence" value="ECO:0007669"/>
    <property type="project" value="TreeGrafter"/>
</dbReference>
<dbReference type="InterPro" id="IPR007219">
    <property type="entry name" value="XnlR_reg_dom"/>
</dbReference>
<evidence type="ECO:0000256" key="4">
    <source>
        <dbReference type="ARBA" id="ARBA00023125"/>
    </source>
</evidence>
<dbReference type="GO" id="GO:0008270">
    <property type="term" value="F:zinc ion binding"/>
    <property type="evidence" value="ECO:0007669"/>
    <property type="project" value="InterPro"/>
</dbReference>
<reference evidence="9" key="1">
    <citation type="journal article" date="2023" name="Mol. Phylogenet. Evol.">
        <title>Genome-scale phylogeny and comparative genomics of the fungal order Sordariales.</title>
        <authorList>
            <person name="Hensen N."/>
            <person name="Bonometti L."/>
            <person name="Westerberg I."/>
            <person name="Brannstrom I.O."/>
            <person name="Guillou S."/>
            <person name="Cros-Aarteil S."/>
            <person name="Calhoun S."/>
            <person name="Haridas S."/>
            <person name="Kuo A."/>
            <person name="Mondo S."/>
            <person name="Pangilinan J."/>
            <person name="Riley R."/>
            <person name="LaButti K."/>
            <person name="Andreopoulos B."/>
            <person name="Lipzen A."/>
            <person name="Chen C."/>
            <person name="Yan M."/>
            <person name="Daum C."/>
            <person name="Ng V."/>
            <person name="Clum A."/>
            <person name="Steindorff A."/>
            <person name="Ohm R.A."/>
            <person name="Martin F."/>
            <person name="Silar P."/>
            <person name="Natvig D.O."/>
            <person name="Lalanne C."/>
            <person name="Gautier V."/>
            <person name="Ament-Velasquez S.L."/>
            <person name="Kruys A."/>
            <person name="Hutchinson M.I."/>
            <person name="Powell A.J."/>
            <person name="Barry K."/>
            <person name="Miller A.N."/>
            <person name="Grigoriev I.V."/>
            <person name="Debuchy R."/>
            <person name="Gladieux P."/>
            <person name="Hiltunen Thoren M."/>
            <person name="Johannesson H."/>
        </authorList>
    </citation>
    <scope>NUCLEOTIDE SEQUENCE</scope>
    <source>
        <strain evidence="9">PSN243</strain>
    </source>
</reference>
<dbReference type="Gene3D" id="4.10.240.10">
    <property type="entry name" value="Zn(2)-C6 fungal-type DNA-binding domain"/>
    <property type="match status" value="1"/>
</dbReference>
<evidence type="ECO:0000256" key="1">
    <source>
        <dbReference type="ARBA" id="ARBA00004123"/>
    </source>
</evidence>